<feature type="compositionally biased region" description="Polar residues" evidence="1">
    <location>
        <begin position="1"/>
        <end position="17"/>
    </location>
</feature>
<feature type="region of interest" description="Disordered" evidence="1">
    <location>
        <begin position="1"/>
        <end position="20"/>
    </location>
</feature>
<evidence type="ECO:0000256" key="1">
    <source>
        <dbReference type="SAM" id="MobiDB-lite"/>
    </source>
</evidence>
<protein>
    <submittedName>
        <fullName evidence="2">Uncharacterized protein</fullName>
    </submittedName>
</protein>
<proteinExistence type="predicted"/>
<evidence type="ECO:0000313" key="3">
    <source>
        <dbReference type="Proteomes" id="UP000623467"/>
    </source>
</evidence>
<dbReference type="OrthoDB" id="2879761at2759"/>
<keyword evidence="3" id="KW-1185">Reference proteome</keyword>
<dbReference type="Proteomes" id="UP000623467">
    <property type="component" value="Unassembled WGS sequence"/>
</dbReference>
<gene>
    <name evidence="2" type="ORF">MSAN_01428500</name>
</gene>
<dbReference type="EMBL" id="JACAZH010000011">
    <property type="protein sequence ID" value="KAF7355129.1"/>
    <property type="molecule type" value="Genomic_DNA"/>
</dbReference>
<reference evidence="2" key="1">
    <citation type="submission" date="2020-05" db="EMBL/GenBank/DDBJ databases">
        <title>Mycena genomes resolve the evolution of fungal bioluminescence.</title>
        <authorList>
            <person name="Tsai I.J."/>
        </authorList>
    </citation>
    <scope>NUCLEOTIDE SEQUENCE</scope>
    <source>
        <strain evidence="2">160909Yilan</strain>
    </source>
</reference>
<comment type="caution">
    <text evidence="2">The sequence shown here is derived from an EMBL/GenBank/DDBJ whole genome shotgun (WGS) entry which is preliminary data.</text>
</comment>
<evidence type="ECO:0000313" key="2">
    <source>
        <dbReference type="EMBL" id="KAF7355129.1"/>
    </source>
</evidence>
<name>A0A8H6YB55_9AGAR</name>
<accession>A0A8H6YB55</accession>
<dbReference type="AlphaFoldDB" id="A0A8H6YB55"/>
<organism evidence="2 3">
    <name type="scientific">Mycena sanguinolenta</name>
    <dbReference type="NCBI Taxonomy" id="230812"/>
    <lineage>
        <taxon>Eukaryota</taxon>
        <taxon>Fungi</taxon>
        <taxon>Dikarya</taxon>
        <taxon>Basidiomycota</taxon>
        <taxon>Agaricomycotina</taxon>
        <taxon>Agaricomycetes</taxon>
        <taxon>Agaricomycetidae</taxon>
        <taxon>Agaricales</taxon>
        <taxon>Marasmiineae</taxon>
        <taxon>Mycenaceae</taxon>
        <taxon>Mycena</taxon>
    </lineage>
</organism>
<sequence length="251" mass="27448">MGTTYSQPPKTTDSDISPPSADFEPPYFAPLAANVLVIETSWSMGGIGLVCALLYSPHKDAGGVAIDNDGRLCDVPEDRWKELEDVVRDAKKEWAVLGNRSSWSRPQIGSCPVSVFFDLGPSDNGKGLCTIQRTAHTVSTEDLVSVLGGKSIRISVPKSRKILTYKKNDKGAYEETTVDEIPEPVTKLESELSKLQAELFPRSSDQSKSSSEKDAKAMVVGVKNMSLPAALNEQTKKMLLARKKQSSWLTW</sequence>